<protein>
    <submittedName>
        <fullName evidence="2">Uncharacterized protein</fullName>
    </submittedName>
</protein>
<gene>
    <name evidence="2" type="ORF">CLV84_0313</name>
</gene>
<evidence type="ECO:0000313" key="2">
    <source>
        <dbReference type="EMBL" id="PPK87373.1"/>
    </source>
</evidence>
<keyword evidence="1" id="KW-1133">Transmembrane helix</keyword>
<feature type="transmembrane region" description="Helical" evidence="1">
    <location>
        <begin position="172"/>
        <end position="189"/>
    </location>
</feature>
<feature type="transmembrane region" description="Helical" evidence="1">
    <location>
        <begin position="242"/>
        <end position="261"/>
    </location>
</feature>
<dbReference type="AlphaFoldDB" id="A0A2S6I795"/>
<proteinExistence type="predicted"/>
<keyword evidence="3" id="KW-1185">Reference proteome</keyword>
<keyword evidence="1" id="KW-0812">Transmembrane</keyword>
<feature type="transmembrane region" description="Helical" evidence="1">
    <location>
        <begin position="139"/>
        <end position="160"/>
    </location>
</feature>
<feature type="transmembrane region" description="Helical" evidence="1">
    <location>
        <begin position="48"/>
        <end position="69"/>
    </location>
</feature>
<evidence type="ECO:0000256" key="1">
    <source>
        <dbReference type="SAM" id="Phobius"/>
    </source>
</evidence>
<name>A0A2S6I795_9BACT</name>
<evidence type="ECO:0000313" key="3">
    <source>
        <dbReference type="Proteomes" id="UP000237662"/>
    </source>
</evidence>
<feature type="transmembrane region" description="Helical" evidence="1">
    <location>
        <begin position="216"/>
        <end position="235"/>
    </location>
</feature>
<reference evidence="2 3" key="1">
    <citation type="submission" date="2018-02" db="EMBL/GenBank/DDBJ databases">
        <title>Genomic Encyclopedia of Archaeal and Bacterial Type Strains, Phase II (KMG-II): from individual species to whole genera.</title>
        <authorList>
            <person name="Goeker M."/>
        </authorList>
    </citation>
    <scope>NUCLEOTIDE SEQUENCE [LARGE SCALE GENOMIC DNA]</scope>
    <source>
        <strain evidence="2 3">DSM 29526</strain>
    </source>
</reference>
<dbReference type="RefSeq" id="WP_104417982.1">
    <property type="nucleotide sequence ID" value="NZ_PTJC01000005.1"/>
</dbReference>
<feature type="transmembrane region" description="Helical" evidence="1">
    <location>
        <begin position="273"/>
        <end position="293"/>
    </location>
</feature>
<dbReference type="Proteomes" id="UP000237662">
    <property type="component" value="Unassembled WGS sequence"/>
</dbReference>
<accession>A0A2S6I795</accession>
<organism evidence="2 3">
    <name type="scientific">Neolewinella xylanilytica</name>
    <dbReference type="NCBI Taxonomy" id="1514080"/>
    <lineage>
        <taxon>Bacteria</taxon>
        <taxon>Pseudomonadati</taxon>
        <taxon>Bacteroidota</taxon>
        <taxon>Saprospiria</taxon>
        <taxon>Saprospirales</taxon>
        <taxon>Lewinellaceae</taxon>
        <taxon>Neolewinella</taxon>
    </lineage>
</organism>
<sequence length="305" mass="34194">MHYYFRLQLLRASRRLADFGLPLPVAVGLGLAGWVLGAVYLYGRFTAAPYILVALTIVTLWPLSAGARFDRLERLFSRRDVRLIRYTEQLTGGSVSLLVLLGYGSWLAAGVLLALLSLLAEFRRGGSGIFVLPTPFRRYPYESAVGLRRYGWVLPLLYFVAWQGVSADNVNLLRFTGVGCGLLVMSFYADTPPPELLRMYRSGARGYLRDKIRTAGYAYTLFALPIWVALGVVWPDGWVLHLLVIGLGLLYITGMIVVQYAGYPRQPDFLRSVAHVAGMCFPPLLLILLIGWYREARRRLNAILT</sequence>
<dbReference type="OrthoDB" id="793362at2"/>
<keyword evidence="1" id="KW-0472">Membrane</keyword>
<feature type="transmembrane region" description="Helical" evidence="1">
    <location>
        <begin position="21"/>
        <end position="42"/>
    </location>
</feature>
<feature type="transmembrane region" description="Helical" evidence="1">
    <location>
        <begin position="90"/>
        <end position="119"/>
    </location>
</feature>
<comment type="caution">
    <text evidence="2">The sequence shown here is derived from an EMBL/GenBank/DDBJ whole genome shotgun (WGS) entry which is preliminary data.</text>
</comment>
<dbReference type="EMBL" id="PTJC01000005">
    <property type="protein sequence ID" value="PPK87373.1"/>
    <property type="molecule type" value="Genomic_DNA"/>
</dbReference>